<accession>A0A2I2FDF2</accession>
<evidence type="ECO:0000256" key="1">
    <source>
        <dbReference type="SAM" id="MobiDB-lite"/>
    </source>
</evidence>
<reference evidence="2 3" key="1">
    <citation type="submission" date="2017-12" db="EMBL/GenBank/DDBJ databases">
        <authorList>
            <consortium name="DOE Joint Genome Institute"/>
            <person name="Haridas S."/>
            <person name="Kjaerbolling I."/>
            <person name="Vesth T.C."/>
            <person name="Frisvad J.C."/>
            <person name="Nybo J.L."/>
            <person name="Theobald S."/>
            <person name="Kuo A."/>
            <person name="Bowyer P."/>
            <person name="Matsuda Y."/>
            <person name="Mondo S."/>
            <person name="Lyhne E.K."/>
            <person name="Kogle M.E."/>
            <person name="Clum A."/>
            <person name="Lipzen A."/>
            <person name="Salamov A."/>
            <person name="Ngan C.Y."/>
            <person name="Daum C."/>
            <person name="Chiniquy J."/>
            <person name="Barry K."/>
            <person name="LaButti K."/>
            <person name="Simmons B.A."/>
            <person name="Magnuson J.K."/>
            <person name="Mortensen U.H."/>
            <person name="Larsen T.O."/>
            <person name="Grigoriev I.V."/>
            <person name="Baker S.E."/>
            <person name="Andersen M.R."/>
            <person name="Nordberg H.P."/>
            <person name="Cantor M.N."/>
            <person name="Hua S.X."/>
        </authorList>
    </citation>
    <scope>NUCLEOTIDE SEQUENCE [LARGE SCALE GENOMIC DNA]</scope>
    <source>
        <strain evidence="2 3">CBS 102.13</strain>
    </source>
</reference>
<dbReference type="AlphaFoldDB" id="A0A2I2FDF2"/>
<name>A0A2I2FDF2_ASPCN</name>
<evidence type="ECO:0000313" key="3">
    <source>
        <dbReference type="Proteomes" id="UP000234585"/>
    </source>
</evidence>
<dbReference type="GeneID" id="36519518"/>
<protein>
    <submittedName>
        <fullName evidence="2">Uncharacterized protein</fullName>
    </submittedName>
</protein>
<dbReference type="RefSeq" id="XP_024672636.1">
    <property type="nucleotide sequence ID" value="XM_024812358.1"/>
</dbReference>
<dbReference type="Proteomes" id="UP000234585">
    <property type="component" value="Unassembled WGS sequence"/>
</dbReference>
<sequence length="191" mass="22032">MVRVKFPEGAVRRTDQTAHGCPERRYADNTKVRTRSLCMPSEMMYSIHPQFSRGLSIPIPAKLFSMGYDNRKGNEQGRWSHWIVPGVFLFRGAIYSWMLLSPMVYAGIPYKADSIEFHDPLLIAHQHLTNKQSREKEGHWKGSKDDRHRIHRNRNLDTNLSHFSRPFDTSTANTVASSGTRVFSGRPRHPI</sequence>
<keyword evidence="3" id="KW-1185">Reference proteome</keyword>
<feature type="compositionally biased region" description="Basic and acidic residues" evidence="1">
    <location>
        <begin position="132"/>
        <end position="148"/>
    </location>
</feature>
<gene>
    <name evidence="2" type="ORF">BDW47DRAFT_104582</name>
</gene>
<proteinExistence type="predicted"/>
<organism evidence="2 3">
    <name type="scientific">Aspergillus candidus</name>
    <dbReference type="NCBI Taxonomy" id="41067"/>
    <lineage>
        <taxon>Eukaryota</taxon>
        <taxon>Fungi</taxon>
        <taxon>Dikarya</taxon>
        <taxon>Ascomycota</taxon>
        <taxon>Pezizomycotina</taxon>
        <taxon>Eurotiomycetes</taxon>
        <taxon>Eurotiomycetidae</taxon>
        <taxon>Eurotiales</taxon>
        <taxon>Aspergillaceae</taxon>
        <taxon>Aspergillus</taxon>
        <taxon>Aspergillus subgen. Circumdati</taxon>
    </lineage>
</organism>
<feature type="region of interest" description="Disordered" evidence="1">
    <location>
        <begin position="130"/>
        <end position="155"/>
    </location>
</feature>
<evidence type="ECO:0000313" key="2">
    <source>
        <dbReference type="EMBL" id="PLB38624.1"/>
    </source>
</evidence>
<dbReference type="EMBL" id="KZ559134">
    <property type="protein sequence ID" value="PLB38624.1"/>
    <property type="molecule type" value="Genomic_DNA"/>
</dbReference>